<name>A0A1R4EJ25_9GAMM</name>
<sequence>MENKLTAHSTITSEDMFAINNILNDYRNLSNAIEVILGMPEDIGIANNLYNHEQCSELQRKNNLVFLEDAKATSVQYIQQSFSFDTDYFLKDIDKFSNGYNESGFAGNKDEYALNKYIGELFNIIAINLNEILSNSSEFNHILSKYPSSEAQRLSLKFLEVFRLYAFKELSFIAYHIKSFNIALMYHDYAMQLYFSSSKSIFYDSADYFRKISSIQGVKAAKARWSDQRKYRQQKKKEYLKIKKDQGFKKNTDAANYIIENTNSEEELNYDYVYRLLCEATNGNFD</sequence>
<organism evidence="1 2">
    <name type="scientific">Psychrobacter pasteurii</name>
    <dbReference type="NCBI Taxonomy" id="1945520"/>
    <lineage>
        <taxon>Bacteria</taxon>
        <taxon>Pseudomonadati</taxon>
        <taxon>Pseudomonadota</taxon>
        <taxon>Gammaproteobacteria</taxon>
        <taxon>Moraxellales</taxon>
        <taxon>Moraxellaceae</taxon>
        <taxon>Psychrobacter</taxon>
    </lineage>
</organism>
<dbReference type="EMBL" id="FUGD01000192">
    <property type="protein sequence ID" value="SJM38478.1"/>
    <property type="molecule type" value="Genomic_DNA"/>
</dbReference>
<reference evidence="2" key="1">
    <citation type="submission" date="2017-02" db="EMBL/GenBank/DDBJ databases">
        <authorList>
            <person name="Mornico D."/>
        </authorList>
    </citation>
    <scope>NUCLEOTIDE SEQUENCE [LARGE SCALE GENOMIC DNA]</scope>
</reference>
<dbReference type="STRING" id="1945520.A1019T_02475"/>
<keyword evidence="2" id="KW-1185">Reference proteome</keyword>
<proteinExistence type="predicted"/>
<evidence type="ECO:0000313" key="1">
    <source>
        <dbReference type="EMBL" id="SJM38478.1"/>
    </source>
</evidence>
<protein>
    <submittedName>
        <fullName evidence="1">Uncharacterized protein</fullName>
    </submittedName>
</protein>
<evidence type="ECO:0000313" key="2">
    <source>
        <dbReference type="Proteomes" id="UP000188169"/>
    </source>
</evidence>
<accession>A0A1R4EJ25</accession>
<dbReference type="Proteomes" id="UP000188169">
    <property type="component" value="Unassembled WGS sequence"/>
</dbReference>
<dbReference type="AlphaFoldDB" id="A0A1R4EJ25"/>
<gene>
    <name evidence="1" type="ORF">A1019T_02475</name>
</gene>